<keyword evidence="2" id="KW-1185">Reference proteome</keyword>
<protein>
    <recommendedName>
        <fullName evidence="3">Helix-turn-helix domain-containing protein</fullName>
    </recommendedName>
</protein>
<evidence type="ECO:0000313" key="1">
    <source>
        <dbReference type="EMBL" id="MDU0113279.1"/>
    </source>
</evidence>
<proteinExistence type="predicted"/>
<name>A0ABU3R170_9GAMM</name>
<comment type="caution">
    <text evidence="1">The sequence shown here is derived from an EMBL/GenBank/DDBJ whole genome shotgun (WGS) entry which is preliminary data.</text>
</comment>
<reference evidence="1 2" key="1">
    <citation type="submission" date="2023-10" db="EMBL/GenBank/DDBJ databases">
        <title>Psychrosphaera aquimaarina strain SW33 isolated from seawater.</title>
        <authorList>
            <person name="Bayburt H."/>
            <person name="Kim J.M."/>
            <person name="Choi B.J."/>
            <person name="Jeon C.O."/>
        </authorList>
    </citation>
    <scope>NUCLEOTIDE SEQUENCE [LARGE SCALE GENOMIC DNA]</scope>
    <source>
        <strain evidence="1 2">KCTC 52743</strain>
    </source>
</reference>
<dbReference type="EMBL" id="JAWCUA010000007">
    <property type="protein sequence ID" value="MDU0113279.1"/>
    <property type="molecule type" value="Genomic_DNA"/>
</dbReference>
<dbReference type="Proteomes" id="UP001257914">
    <property type="component" value="Unassembled WGS sequence"/>
</dbReference>
<dbReference type="RefSeq" id="WP_315946898.1">
    <property type="nucleotide sequence ID" value="NZ_JAWCUA010000007.1"/>
</dbReference>
<sequence>MAKKYGARSGGRYLSIPHVVTSCNDFISLGGNAVKLLVEAARQYNGSNNGKICFVWSQMCKRGWASQGTLDRAKKELISKNLLVITKAGGFDPKGHPNPTFYALTWHKIDEVIGFDMDVQPTTKAIRIFSLET</sequence>
<accession>A0ABU3R170</accession>
<evidence type="ECO:0008006" key="3">
    <source>
        <dbReference type="Google" id="ProtNLM"/>
    </source>
</evidence>
<evidence type="ECO:0000313" key="2">
    <source>
        <dbReference type="Proteomes" id="UP001257914"/>
    </source>
</evidence>
<organism evidence="1 2">
    <name type="scientific">Psychrosphaera aquimarina</name>
    <dbReference type="NCBI Taxonomy" id="2044854"/>
    <lineage>
        <taxon>Bacteria</taxon>
        <taxon>Pseudomonadati</taxon>
        <taxon>Pseudomonadota</taxon>
        <taxon>Gammaproteobacteria</taxon>
        <taxon>Alteromonadales</taxon>
        <taxon>Pseudoalteromonadaceae</taxon>
        <taxon>Psychrosphaera</taxon>
    </lineage>
</organism>
<gene>
    <name evidence="1" type="ORF">RT723_09785</name>
</gene>
<dbReference type="PROSITE" id="PS51257">
    <property type="entry name" value="PROKAR_LIPOPROTEIN"/>
    <property type="match status" value="1"/>
</dbReference>